<evidence type="ECO:0000313" key="1">
    <source>
        <dbReference type="EMBL" id="NYG57854.1"/>
    </source>
</evidence>
<dbReference type="EMBL" id="JACCAA010000001">
    <property type="protein sequence ID" value="NYG57854.1"/>
    <property type="molecule type" value="Genomic_DNA"/>
</dbReference>
<protein>
    <submittedName>
        <fullName evidence="1">8-oxo-dGTP pyrophosphatase MutT (NUDIX family)</fullName>
    </submittedName>
</protein>
<name>A0A7Y9UTC6_9ACTN</name>
<dbReference type="RefSeq" id="WP_179501073.1">
    <property type="nucleotide sequence ID" value="NZ_JACCAA010000001.1"/>
</dbReference>
<accession>A0A7Y9UTC6</accession>
<comment type="caution">
    <text evidence="1">The sequence shown here is derived from an EMBL/GenBank/DDBJ whole genome shotgun (WGS) entry which is preliminary data.</text>
</comment>
<sequence length="103" mass="11651">MRMGSLFTPEPEQWGLRGDSHLWRALREALEETSIPATDEAVASLLVDRIKDLTDVDIRLERQEAVYREEFAHGGMSSGQIHIPTWRDRLIPLLIARAAGSRA</sequence>
<proteinExistence type="predicted"/>
<dbReference type="AlphaFoldDB" id="A0A7Y9UTC6"/>
<evidence type="ECO:0000313" key="2">
    <source>
        <dbReference type="Proteomes" id="UP000540656"/>
    </source>
</evidence>
<reference evidence="1 2" key="1">
    <citation type="submission" date="2020-07" db="EMBL/GenBank/DDBJ databases">
        <title>Sequencing the genomes of 1000 actinobacteria strains.</title>
        <authorList>
            <person name="Klenk H.-P."/>
        </authorList>
    </citation>
    <scope>NUCLEOTIDE SEQUENCE [LARGE SCALE GENOMIC DNA]</scope>
    <source>
        <strain evidence="1 2">DSM 23819</strain>
    </source>
</reference>
<keyword evidence="2" id="KW-1185">Reference proteome</keyword>
<organism evidence="1 2">
    <name type="scientific">Nocardioides daedukensis</name>
    <dbReference type="NCBI Taxonomy" id="634462"/>
    <lineage>
        <taxon>Bacteria</taxon>
        <taxon>Bacillati</taxon>
        <taxon>Actinomycetota</taxon>
        <taxon>Actinomycetes</taxon>
        <taxon>Propionibacteriales</taxon>
        <taxon>Nocardioidaceae</taxon>
        <taxon>Nocardioides</taxon>
    </lineage>
</organism>
<gene>
    <name evidence="1" type="ORF">BJ980_000777</name>
</gene>
<dbReference type="Proteomes" id="UP000540656">
    <property type="component" value="Unassembled WGS sequence"/>
</dbReference>